<keyword evidence="4" id="KW-1185">Reference proteome</keyword>
<feature type="compositionally biased region" description="Polar residues" evidence="2">
    <location>
        <begin position="105"/>
        <end position="118"/>
    </location>
</feature>
<evidence type="ECO:0000256" key="1">
    <source>
        <dbReference type="SAM" id="Coils"/>
    </source>
</evidence>
<dbReference type="Gene3D" id="1.20.58.80">
    <property type="entry name" value="Phosphotransferase system, lactose/cellobiose-type IIA subunit"/>
    <property type="match status" value="1"/>
</dbReference>
<dbReference type="Proteomes" id="UP000009328">
    <property type="component" value="Unassembled WGS sequence"/>
</dbReference>
<reference evidence="3 4" key="1">
    <citation type="journal article" date="2012" name="Eukaryot. Cell">
        <title>Draft genome sequence of Wickerhamomyces ciferrii NRRL Y-1031 F-60-10.</title>
        <authorList>
            <person name="Schneider J."/>
            <person name="Andrea H."/>
            <person name="Blom J."/>
            <person name="Jaenicke S."/>
            <person name="Ruckert C."/>
            <person name="Schorsch C."/>
            <person name="Szczepanowski R."/>
            <person name="Farwick M."/>
            <person name="Goesmann A."/>
            <person name="Puhler A."/>
            <person name="Schaffer S."/>
            <person name="Tauch A."/>
            <person name="Kohler T."/>
            <person name="Brinkrolf K."/>
        </authorList>
    </citation>
    <scope>NUCLEOTIDE SEQUENCE [LARGE SCALE GENOMIC DNA]</scope>
    <source>
        <strain evidence="4">ATCC 14091 / BCRC 22168 / CBS 111 / JCM 3599 / NBRC 0793 / NRRL Y-1031 F-60-10</strain>
    </source>
</reference>
<feature type="coiled-coil region" evidence="1">
    <location>
        <begin position="189"/>
        <end position="288"/>
    </location>
</feature>
<dbReference type="HOGENOM" id="CLU_953787_0_0_1"/>
<feature type="region of interest" description="Disordered" evidence="2">
    <location>
        <begin position="88"/>
        <end position="131"/>
    </location>
</feature>
<keyword evidence="1" id="KW-0175">Coiled coil</keyword>
<gene>
    <name evidence="3" type="ORF">BN7_4140</name>
</gene>
<comment type="caution">
    <text evidence="3">The sequence shown here is derived from an EMBL/GenBank/DDBJ whole genome shotgun (WGS) entry which is preliminary data.</text>
</comment>
<protein>
    <submittedName>
        <fullName evidence="3">Kinesin-like protein</fullName>
    </submittedName>
</protein>
<dbReference type="AlphaFoldDB" id="K0KT77"/>
<dbReference type="InParanoid" id="K0KT77"/>
<evidence type="ECO:0000313" key="4">
    <source>
        <dbReference type="Proteomes" id="UP000009328"/>
    </source>
</evidence>
<evidence type="ECO:0000256" key="2">
    <source>
        <dbReference type="SAM" id="MobiDB-lite"/>
    </source>
</evidence>
<dbReference type="FunCoup" id="K0KT77">
    <property type="interactions" value="53"/>
</dbReference>
<sequence length="292" mass="33231">MSLNDVSILPPVFPSSFPLTITSKKAYDLVKKGEELISKKQFKDASIRYKEASELFQKQIGQTDNEEVNNALRILVDQNARRASELSLLQNRKPQIKAQPVVPMPSTQSNPSVQSSQHVRARGRDGGDSITASLASARGMDSGSGVDDNDPIAKFQVQVYNLIKINPSTTQDQPIDLSNTRIRPSGKSIEELELENATLKQLLSNYSENLHTYESFHKKLKINLKNYLNTLKNDLQIQEKRKQSQFDQKLELLNKENKSLDLQVKKLKERWNDLVESARKRREDINTNQNKK</sequence>
<name>K0KT77_WICCF</name>
<organism evidence="3 4">
    <name type="scientific">Wickerhamomyces ciferrii (strain ATCC 14091 / BCRC 22168 / CBS 111 / JCM 3599 / NBRC 0793 / NRRL Y-1031 F-60-10)</name>
    <name type="common">Yeast</name>
    <name type="synonym">Pichia ciferrii</name>
    <dbReference type="NCBI Taxonomy" id="1206466"/>
    <lineage>
        <taxon>Eukaryota</taxon>
        <taxon>Fungi</taxon>
        <taxon>Dikarya</taxon>
        <taxon>Ascomycota</taxon>
        <taxon>Saccharomycotina</taxon>
        <taxon>Saccharomycetes</taxon>
        <taxon>Phaffomycetales</taxon>
        <taxon>Wickerhamomycetaceae</taxon>
        <taxon>Wickerhamomyces</taxon>
    </lineage>
</organism>
<evidence type="ECO:0000313" key="3">
    <source>
        <dbReference type="EMBL" id="CCH44574.1"/>
    </source>
</evidence>
<dbReference type="InterPro" id="IPR036181">
    <property type="entry name" value="MIT_dom_sf"/>
</dbReference>
<accession>K0KT77</accession>
<dbReference type="EMBL" id="CAIF01000143">
    <property type="protein sequence ID" value="CCH44574.1"/>
    <property type="molecule type" value="Genomic_DNA"/>
</dbReference>
<proteinExistence type="predicted"/>
<dbReference type="SUPFAM" id="SSF116846">
    <property type="entry name" value="MIT domain"/>
    <property type="match status" value="1"/>
</dbReference>